<dbReference type="AlphaFoldDB" id="F0ZHJ4"/>
<dbReference type="KEGG" id="dpp:DICPUDRAFT_150904"/>
<dbReference type="Proteomes" id="UP000001064">
    <property type="component" value="Unassembled WGS sequence"/>
</dbReference>
<accession>F0ZHJ4</accession>
<protein>
    <submittedName>
        <fullName evidence="1">Uncharacterized protein</fullName>
    </submittedName>
</protein>
<gene>
    <name evidence="1" type="ORF">DICPUDRAFT_150904</name>
</gene>
<evidence type="ECO:0000313" key="1">
    <source>
        <dbReference type="EMBL" id="EGC36579.1"/>
    </source>
</evidence>
<reference evidence="2" key="1">
    <citation type="journal article" date="2011" name="Genome Biol.">
        <title>Comparative genomics of the social amoebae Dictyostelium discoideum and Dictyostelium purpureum.</title>
        <authorList>
            <consortium name="US DOE Joint Genome Institute (JGI-PGF)"/>
            <person name="Sucgang R."/>
            <person name="Kuo A."/>
            <person name="Tian X."/>
            <person name="Salerno W."/>
            <person name="Parikh A."/>
            <person name="Feasley C.L."/>
            <person name="Dalin E."/>
            <person name="Tu H."/>
            <person name="Huang E."/>
            <person name="Barry K."/>
            <person name="Lindquist E."/>
            <person name="Shapiro H."/>
            <person name="Bruce D."/>
            <person name="Schmutz J."/>
            <person name="Salamov A."/>
            <person name="Fey P."/>
            <person name="Gaudet P."/>
            <person name="Anjard C."/>
            <person name="Babu M.M."/>
            <person name="Basu S."/>
            <person name="Bushmanova Y."/>
            <person name="van der Wel H."/>
            <person name="Katoh-Kurasawa M."/>
            <person name="Dinh C."/>
            <person name="Coutinho P.M."/>
            <person name="Saito T."/>
            <person name="Elias M."/>
            <person name="Schaap P."/>
            <person name="Kay R.R."/>
            <person name="Henrissat B."/>
            <person name="Eichinger L."/>
            <person name="Rivero F."/>
            <person name="Putnam N.H."/>
            <person name="West C.M."/>
            <person name="Loomis W.F."/>
            <person name="Chisholm R.L."/>
            <person name="Shaulsky G."/>
            <person name="Strassmann J.E."/>
            <person name="Queller D.C."/>
            <person name="Kuspa A."/>
            <person name="Grigoriev I.V."/>
        </authorList>
    </citation>
    <scope>NUCLEOTIDE SEQUENCE [LARGE SCALE GENOMIC DNA]</scope>
    <source>
        <strain evidence="2">QSDP1</strain>
    </source>
</reference>
<sequence>MYANHDKEGSSIGSYRGSLRFKWCVRSHASAKTMQIRGAFSEIRGYDKVRVLKSWNIEMLDKSMSSTVLRSRCWGKVCWGKVETTYLV</sequence>
<evidence type="ECO:0000313" key="2">
    <source>
        <dbReference type="Proteomes" id="UP000001064"/>
    </source>
</evidence>
<dbReference type="InParanoid" id="F0ZHJ4"/>
<keyword evidence="2" id="KW-1185">Reference proteome</keyword>
<dbReference type="VEuPathDB" id="AmoebaDB:DICPUDRAFT_150904"/>
<dbReference type="RefSeq" id="XP_003286883.1">
    <property type="nucleotide sequence ID" value="XM_003286835.1"/>
</dbReference>
<name>F0ZHJ4_DICPU</name>
<organism evidence="1 2">
    <name type="scientific">Dictyostelium purpureum</name>
    <name type="common">Slime mold</name>
    <dbReference type="NCBI Taxonomy" id="5786"/>
    <lineage>
        <taxon>Eukaryota</taxon>
        <taxon>Amoebozoa</taxon>
        <taxon>Evosea</taxon>
        <taxon>Eumycetozoa</taxon>
        <taxon>Dictyostelia</taxon>
        <taxon>Dictyosteliales</taxon>
        <taxon>Dictyosteliaceae</taxon>
        <taxon>Dictyostelium</taxon>
    </lineage>
</organism>
<dbReference type="GeneID" id="10500315"/>
<proteinExistence type="predicted"/>
<dbReference type="EMBL" id="GL871022">
    <property type="protein sequence ID" value="EGC36579.1"/>
    <property type="molecule type" value="Genomic_DNA"/>
</dbReference>